<dbReference type="HOGENOM" id="CLU_098000_0_0_1"/>
<dbReference type="EMBL" id="AACS02000002">
    <property type="protein sequence ID" value="EAU80787.2"/>
    <property type="molecule type" value="Genomic_DNA"/>
</dbReference>
<gene>
    <name evidence="1" type="ORF">CC1G_04897</name>
</gene>
<keyword evidence="2" id="KW-1185">Reference proteome</keyword>
<organism evidence="1 2">
    <name type="scientific">Coprinopsis cinerea (strain Okayama-7 / 130 / ATCC MYA-4618 / FGSC 9003)</name>
    <name type="common">Inky cap fungus</name>
    <name type="synonym">Hormographiella aspergillata</name>
    <dbReference type="NCBI Taxonomy" id="240176"/>
    <lineage>
        <taxon>Eukaryota</taxon>
        <taxon>Fungi</taxon>
        <taxon>Dikarya</taxon>
        <taxon>Basidiomycota</taxon>
        <taxon>Agaricomycotina</taxon>
        <taxon>Agaricomycetes</taxon>
        <taxon>Agaricomycetidae</taxon>
        <taxon>Agaricales</taxon>
        <taxon>Agaricineae</taxon>
        <taxon>Psathyrellaceae</taxon>
        <taxon>Coprinopsis</taxon>
    </lineage>
</organism>
<sequence>MYGSNPYAQAGWSNPINPLWVGRSSWETNQPHSPTYGALPTGTNVQSPNIITLRFNSQDTLNCAVVGPRNERIIQITTSAGPHQRITTFTSGNGTTFANLEWSLHPLITISGLVPRQEAMKWLVFSGDRRSAQMTIGPDLYIWIFHGQTIHLHKNHGSPGERLAKMYWNNGLCLDVNVSSVRNGLLEVILVAAALLQSRQEGRT</sequence>
<dbReference type="OMA" id="FRFRSHI"/>
<dbReference type="OrthoDB" id="3191568at2759"/>
<evidence type="ECO:0000313" key="2">
    <source>
        <dbReference type="Proteomes" id="UP000001861"/>
    </source>
</evidence>
<dbReference type="RefSeq" id="XP_001841053.2">
    <property type="nucleotide sequence ID" value="XM_001841001.2"/>
</dbReference>
<dbReference type="GeneID" id="6017713"/>
<dbReference type="Proteomes" id="UP000001861">
    <property type="component" value="Unassembled WGS sequence"/>
</dbReference>
<reference evidence="1 2" key="1">
    <citation type="journal article" date="2010" name="Proc. Natl. Acad. Sci. U.S.A.">
        <title>Insights into evolution of multicellular fungi from the assembled chromosomes of the mushroom Coprinopsis cinerea (Coprinus cinereus).</title>
        <authorList>
            <person name="Stajich J.E."/>
            <person name="Wilke S.K."/>
            <person name="Ahren D."/>
            <person name="Au C.H."/>
            <person name="Birren B.W."/>
            <person name="Borodovsky M."/>
            <person name="Burns C."/>
            <person name="Canback B."/>
            <person name="Casselton L.A."/>
            <person name="Cheng C.K."/>
            <person name="Deng J."/>
            <person name="Dietrich F.S."/>
            <person name="Fargo D.C."/>
            <person name="Farman M.L."/>
            <person name="Gathman A.C."/>
            <person name="Goldberg J."/>
            <person name="Guigo R."/>
            <person name="Hoegger P.J."/>
            <person name="Hooker J.B."/>
            <person name="Huggins A."/>
            <person name="James T.Y."/>
            <person name="Kamada T."/>
            <person name="Kilaru S."/>
            <person name="Kodira C."/>
            <person name="Kues U."/>
            <person name="Kupfer D."/>
            <person name="Kwan H.S."/>
            <person name="Lomsadze A."/>
            <person name="Li W."/>
            <person name="Lilly W.W."/>
            <person name="Ma L.J."/>
            <person name="Mackey A.J."/>
            <person name="Manning G."/>
            <person name="Martin F."/>
            <person name="Muraguchi H."/>
            <person name="Natvig D.O."/>
            <person name="Palmerini H."/>
            <person name="Ramesh M.A."/>
            <person name="Rehmeyer C.J."/>
            <person name="Roe B.A."/>
            <person name="Shenoy N."/>
            <person name="Stanke M."/>
            <person name="Ter-Hovhannisyan V."/>
            <person name="Tunlid A."/>
            <person name="Velagapudi R."/>
            <person name="Vision T.J."/>
            <person name="Zeng Q."/>
            <person name="Zolan M.E."/>
            <person name="Pukkila P.J."/>
        </authorList>
    </citation>
    <scope>NUCLEOTIDE SEQUENCE [LARGE SCALE GENOMIC DNA]</scope>
    <source>
        <strain evidence="2">Okayama-7 / 130 / ATCC MYA-4618 / FGSC 9003</strain>
    </source>
</reference>
<accession>A8PFF5</accession>
<dbReference type="InParanoid" id="A8PFF5"/>
<dbReference type="STRING" id="240176.A8PFF5"/>
<dbReference type="VEuPathDB" id="FungiDB:CC1G_04897"/>
<name>A8PFF5_COPC7</name>
<protein>
    <submittedName>
        <fullName evidence="1">Uncharacterized protein</fullName>
    </submittedName>
</protein>
<proteinExistence type="predicted"/>
<evidence type="ECO:0000313" key="1">
    <source>
        <dbReference type="EMBL" id="EAU80787.2"/>
    </source>
</evidence>
<dbReference type="AlphaFoldDB" id="A8PFF5"/>
<comment type="caution">
    <text evidence="1">The sequence shown here is derived from an EMBL/GenBank/DDBJ whole genome shotgun (WGS) entry which is preliminary data.</text>
</comment>
<dbReference type="KEGG" id="cci:CC1G_04897"/>